<organism evidence="1 2">
    <name type="scientific">Paraburkholderia ginsengisoli</name>
    <dbReference type="NCBI Taxonomy" id="311231"/>
    <lineage>
        <taxon>Bacteria</taxon>
        <taxon>Pseudomonadati</taxon>
        <taxon>Pseudomonadota</taxon>
        <taxon>Betaproteobacteria</taxon>
        <taxon>Burkholderiales</taxon>
        <taxon>Burkholderiaceae</taxon>
        <taxon>Paraburkholderia</taxon>
    </lineage>
</organism>
<dbReference type="RefSeq" id="WP_042321671.1">
    <property type="nucleotide sequence ID" value="NZ_CP066075.1"/>
</dbReference>
<evidence type="ECO:0000313" key="2">
    <source>
        <dbReference type="Proteomes" id="UP000595610"/>
    </source>
</evidence>
<sequence length="96" mass="10183">MAVFNFNELPTDPAGRRAALFSAVISRLETIDDVASKVTSIALAGALHAKGDEARHDDGDCISRDLFEVIRGYSENAEPHAEALAAVIALRDGFAA</sequence>
<dbReference type="KEGG" id="pgis:I6I06_16100"/>
<evidence type="ECO:0000313" key="1">
    <source>
        <dbReference type="EMBL" id="QQC63793.1"/>
    </source>
</evidence>
<dbReference type="AlphaFoldDB" id="A0A7T4N201"/>
<keyword evidence="2" id="KW-1185">Reference proteome</keyword>
<dbReference type="Proteomes" id="UP000595610">
    <property type="component" value="Chromosome 1"/>
</dbReference>
<protein>
    <submittedName>
        <fullName evidence="1">Uncharacterized protein</fullName>
    </submittedName>
</protein>
<gene>
    <name evidence="1" type="ORF">I6I06_16100</name>
</gene>
<proteinExistence type="predicted"/>
<name>A0A7T4N201_9BURK</name>
<dbReference type="EMBL" id="CP066075">
    <property type="protein sequence ID" value="QQC63793.1"/>
    <property type="molecule type" value="Genomic_DNA"/>
</dbReference>
<reference evidence="1 2" key="1">
    <citation type="submission" date="2020-12" db="EMBL/GenBank/DDBJ databases">
        <title>FDA dAtabase for Regulatory Grade micrObial Sequences (FDA-ARGOS): Supporting development and validation of Infectious Disease Dx tests.</title>
        <authorList>
            <person name="Nelson B."/>
            <person name="Plummer A."/>
            <person name="Tallon L."/>
            <person name="Sadzewicz L."/>
            <person name="Zhao X."/>
            <person name="Boylan J."/>
            <person name="Ott S."/>
            <person name="Bowen H."/>
            <person name="Vavikolanu K."/>
            <person name="Mehta A."/>
            <person name="Aluvathingal J."/>
            <person name="Nadendla S."/>
            <person name="Myers T."/>
            <person name="Yan Y."/>
            <person name="Sichtig H."/>
        </authorList>
    </citation>
    <scope>NUCLEOTIDE SEQUENCE [LARGE SCALE GENOMIC DNA]</scope>
    <source>
        <strain evidence="1 2">FDAARGOS_1049</strain>
    </source>
</reference>
<accession>A0A7T4N201</accession>